<dbReference type="SUPFAM" id="SSF88874">
    <property type="entry name" value="Receptor-binding domain of short tail fibre protein gp12"/>
    <property type="match status" value="1"/>
</dbReference>
<evidence type="ECO:0000313" key="3">
    <source>
        <dbReference type="EMBL" id="MDB7085960.1"/>
    </source>
</evidence>
<evidence type="ECO:0000313" key="4">
    <source>
        <dbReference type="Proteomes" id="UP001211987"/>
    </source>
</evidence>
<sequence length="207" mass="22990">MMKRYIELKKKIILFLLIILAIPLIPNCTELNHNKIYALSLEERLEALENKQLPIGYIYISKTATNPSTIYGGTWKRIANGKCLVTIDSNDSDFNKVGKTGGEKKTSLSIEQIPSHSHTGTTSESGTHSHKFKWSHSYNELTGGFSTKGVQSNGGYYTGRIAIMGRSSTSSSSGNHTHSFTTNNTGQGFSHNNMQPYYTAYIWEKIG</sequence>
<organism evidence="3 4">
    <name type="scientific">Thomasclavelia ramosa</name>
    <dbReference type="NCBI Taxonomy" id="1547"/>
    <lineage>
        <taxon>Bacteria</taxon>
        <taxon>Bacillati</taxon>
        <taxon>Bacillota</taxon>
        <taxon>Erysipelotrichia</taxon>
        <taxon>Erysipelotrichales</taxon>
        <taxon>Coprobacillaceae</taxon>
        <taxon>Thomasclavelia</taxon>
    </lineage>
</organism>
<protein>
    <recommendedName>
        <fullName evidence="2">Baseplate structural protein Gp10 C-terminal domain-containing protein</fullName>
    </recommendedName>
</protein>
<feature type="compositionally biased region" description="Low complexity" evidence="1">
    <location>
        <begin position="167"/>
        <end position="186"/>
    </location>
</feature>
<dbReference type="RefSeq" id="WP_117562210.1">
    <property type="nucleotide sequence ID" value="NZ_JADPBJ010000012.1"/>
</dbReference>
<comment type="caution">
    <text evidence="3">The sequence shown here is derived from an EMBL/GenBank/DDBJ whole genome shotgun (WGS) entry which is preliminary data.</text>
</comment>
<proteinExistence type="predicted"/>
<accession>A0AB35IRY0</accession>
<gene>
    <name evidence="3" type="ORF">PM738_19470</name>
</gene>
<reference evidence="3" key="1">
    <citation type="submission" date="2023-01" db="EMBL/GenBank/DDBJ databases">
        <title>Human gut microbiome strain richness.</title>
        <authorList>
            <person name="Chen-Liaw A."/>
        </authorList>
    </citation>
    <scope>NUCLEOTIDE SEQUENCE</scope>
    <source>
        <strain evidence="3">1001217st2_G6_1001217B_191108</strain>
    </source>
</reference>
<feature type="region of interest" description="Disordered" evidence="1">
    <location>
        <begin position="167"/>
        <end position="187"/>
    </location>
</feature>
<dbReference type="AlphaFoldDB" id="A0AB35IRY0"/>
<evidence type="ECO:0000256" key="1">
    <source>
        <dbReference type="SAM" id="MobiDB-lite"/>
    </source>
</evidence>
<dbReference type="Pfam" id="PF21939">
    <property type="entry name" value="Gp10_C"/>
    <property type="match status" value="1"/>
</dbReference>
<feature type="domain" description="Baseplate structural protein Gp10 C-terminal" evidence="2">
    <location>
        <begin position="53"/>
        <end position="205"/>
    </location>
</feature>
<evidence type="ECO:0000259" key="2">
    <source>
        <dbReference type="Pfam" id="PF21939"/>
    </source>
</evidence>
<dbReference type="EMBL" id="JAQLKE010000067">
    <property type="protein sequence ID" value="MDB7085960.1"/>
    <property type="molecule type" value="Genomic_DNA"/>
</dbReference>
<name>A0AB35IRY0_9FIRM</name>
<dbReference type="Proteomes" id="UP001211987">
    <property type="component" value="Unassembled WGS sequence"/>
</dbReference>
<dbReference type="InterPro" id="IPR053827">
    <property type="entry name" value="Gp10_C"/>
</dbReference>